<reference evidence="2 3" key="1">
    <citation type="journal article" date="2015" name="Fungal Genet. Biol.">
        <title>Evolution of novel wood decay mechanisms in Agaricales revealed by the genome sequences of Fistulina hepatica and Cylindrobasidium torrendii.</title>
        <authorList>
            <person name="Floudas D."/>
            <person name="Held B.W."/>
            <person name="Riley R."/>
            <person name="Nagy L.G."/>
            <person name="Koehler G."/>
            <person name="Ransdell A.S."/>
            <person name="Younus H."/>
            <person name="Chow J."/>
            <person name="Chiniquy J."/>
            <person name="Lipzen A."/>
            <person name="Tritt A."/>
            <person name="Sun H."/>
            <person name="Haridas S."/>
            <person name="LaButti K."/>
            <person name="Ohm R.A."/>
            <person name="Kues U."/>
            <person name="Blanchette R.A."/>
            <person name="Grigoriev I.V."/>
            <person name="Minto R.E."/>
            <person name="Hibbett D.S."/>
        </authorList>
    </citation>
    <scope>NUCLEOTIDE SEQUENCE [LARGE SCALE GENOMIC DNA]</scope>
    <source>
        <strain evidence="2 3">FP15055 ss-10</strain>
    </source>
</reference>
<gene>
    <name evidence="2" type="ORF">CYLTODRAFT_68505</name>
</gene>
<feature type="compositionally biased region" description="Polar residues" evidence="1">
    <location>
        <begin position="17"/>
        <end position="26"/>
    </location>
</feature>
<sequence length="337" mass="36832">MTSEWKRRANVPRMPTSIASMTTPGSTEDFDDGGLKDDDVHDMLPPTPGLSAHSAPREGGYSMVAVVRTSAPVSPVKHKVKPTAQRLKHQAPPLASPHKVKKEIKDDNFGLDHVNPDAAQSSTAGIPLFARSQWVAKGLPTFQHYLLASHTPFGEEFGKNHLFVQIVQECIDAAYPGNTYIAQENDAIFTKAISRITDRRSKIGRSGVSYMQSILGPMSPAQRIKYVKWGLNILGPLFYSTPIPEDCRVTDRSHPDFPKLSGFGETEAYKTVFHAAVGDVLEKSQGLWGRALVGAFVMSGASVCGHLLRLACAQYLPAPSCTSYVGKRTVHQARQDH</sequence>
<feature type="region of interest" description="Disordered" evidence="1">
    <location>
        <begin position="74"/>
        <end position="97"/>
    </location>
</feature>
<feature type="compositionally biased region" description="Basic residues" evidence="1">
    <location>
        <begin position="76"/>
        <end position="89"/>
    </location>
</feature>
<dbReference type="AlphaFoldDB" id="A0A0D7B4Y7"/>
<evidence type="ECO:0000313" key="3">
    <source>
        <dbReference type="Proteomes" id="UP000054007"/>
    </source>
</evidence>
<accession>A0A0D7B4Y7</accession>
<dbReference type="Proteomes" id="UP000054007">
    <property type="component" value="Unassembled WGS sequence"/>
</dbReference>
<dbReference type="EMBL" id="KN880597">
    <property type="protein sequence ID" value="KIY65260.1"/>
    <property type="molecule type" value="Genomic_DNA"/>
</dbReference>
<protein>
    <submittedName>
        <fullName evidence="2">Uncharacterized protein</fullName>
    </submittedName>
</protein>
<feature type="region of interest" description="Disordered" evidence="1">
    <location>
        <begin position="1"/>
        <end position="35"/>
    </location>
</feature>
<name>A0A0D7B4Y7_9AGAR</name>
<organism evidence="2 3">
    <name type="scientific">Cylindrobasidium torrendii FP15055 ss-10</name>
    <dbReference type="NCBI Taxonomy" id="1314674"/>
    <lineage>
        <taxon>Eukaryota</taxon>
        <taxon>Fungi</taxon>
        <taxon>Dikarya</taxon>
        <taxon>Basidiomycota</taxon>
        <taxon>Agaricomycotina</taxon>
        <taxon>Agaricomycetes</taxon>
        <taxon>Agaricomycetidae</taxon>
        <taxon>Agaricales</taxon>
        <taxon>Marasmiineae</taxon>
        <taxon>Physalacriaceae</taxon>
        <taxon>Cylindrobasidium</taxon>
    </lineage>
</organism>
<evidence type="ECO:0000313" key="2">
    <source>
        <dbReference type="EMBL" id="KIY65260.1"/>
    </source>
</evidence>
<evidence type="ECO:0000256" key="1">
    <source>
        <dbReference type="SAM" id="MobiDB-lite"/>
    </source>
</evidence>
<proteinExistence type="predicted"/>
<dbReference type="OrthoDB" id="3070163at2759"/>
<dbReference type="STRING" id="1314674.A0A0D7B4Y7"/>
<keyword evidence="3" id="KW-1185">Reference proteome</keyword>